<keyword evidence="2" id="KW-0521">NADP</keyword>
<comment type="function">
    <text evidence="2">Catalyzes the reduction of dTDP-6-deoxy-L-lyxo-4-hexulose to yield dTDP-L-rhamnose.</text>
</comment>
<gene>
    <name evidence="4" type="ORF">OW763_10020</name>
</gene>
<dbReference type="PANTHER" id="PTHR10491">
    <property type="entry name" value="DTDP-4-DEHYDRORHAMNOSE REDUCTASE"/>
    <property type="match status" value="1"/>
</dbReference>
<name>A0ABT4D0A6_9CLOT</name>
<evidence type="ECO:0000256" key="1">
    <source>
        <dbReference type="ARBA" id="ARBA00010944"/>
    </source>
</evidence>
<dbReference type="EMBL" id="JAPQER010000003">
    <property type="protein sequence ID" value="MCY6484676.1"/>
    <property type="molecule type" value="Genomic_DNA"/>
</dbReference>
<organism evidence="4 5">
    <name type="scientific">Clostridium aestuarii</name>
    <dbReference type="NCBI Taxonomy" id="338193"/>
    <lineage>
        <taxon>Bacteria</taxon>
        <taxon>Bacillati</taxon>
        <taxon>Bacillota</taxon>
        <taxon>Clostridia</taxon>
        <taxon>Eubacteriales</taxon>
        <taxon>Clostridiaceae</taxon>
        <taxon>Clostridium</taxon>
    </lineage>
</organism>
<evidence type="ECO:0000259" key="3">
    <source>
        <dbReference type="Pfam" id="PF04321"/>
    </source>
</evidence>
<comment type="similarity">
    <text evidence="1 2">Belongs to the dTDP-4-dehydrorhamnose reductase family.</text>
</comment>
<comment type="pathway">
    <text evidence="2">Carbohydrate biosynthesis; dTDP-L-rhamnose biosynthesis.</text>
</comment>
<dbReference type="InterPro" id="IPR029903">
    <property type="entry name" value="RmlD-like-bd"/>
</dbReference>
<evidence type="ECO:0000313" key="4">
    <source>
        <dbReference type="EMBL" id="MCY6484676.1"/>
    </source>
</evidence>
<dbReference type="PANTHER" id="PTHR10491:SF4">
    <property type="entry name" value="METHIONINE ADENOSYLTRANSFERASE 2 SUBUNIT BETA"/>
    <property type="match status" value="1"/>
</dbReference>
<dbReference type="EC" id="1.1.1.133" evidence="2"/>
<dbReference type="Proteomes" id="UP001078443">
    <property type="component" value="Unassembled WGS sequence"/>
</dbReference>
<dbReference type="Gene3D" id="3.40.50.720">
    <property type="entry name" value="NAD(P)-binding Rossmann-like Domain"/>
    <property type="match status" value="1"/>
</dbReference>
<keyword evidence="5" id="KW-1185">Reference proteome</keyword>
<reference evidence="4" key="1">
    <citation type="submission" date="2022-12" db="EMBL/GenBank/DDBJ databases">
        <authorList>
            <person name="Wang J."/>
        </authorList>
    </citation>
    <scope>NUCLEOTIDE SEQUENCE</scope>
    <source>
        <strain evidence="4">HY-45-18</strain>
    </source>
</reference>
<dbReference type="CDD" id="cd05254">
    <property type="entry name" value="dTDP_HR_like_SDR_e"/>
    <property type="match status" value="1"/>
</dbReference>
<accession>A0ABT4D0A6</accession>
<proteinExistence type="inferred from homology"/>
<comment type="caution">
    <text evidence="4">The sequence shown here is derived from an EMBL/GenBank/DDBJ whole genome shotgun (WGS) entry which is preliminary data.</text>
</comment>
<dbReference type="Gene3D" id="3.90.25.10">
    <property type="entry name" value="UDP-galactose 4-epimerase, domain 1"/>
    <property type="match status" value="1"/>
</dbReference>
<keyword evidence="2" id="KW-0560">Oxidoreductase</keyword>
<dbReference type="Pfam" id="PF04321">
    <property type="entry name" value="RmlD_sub_bind"/>
    <property type="match status" value="1"/>
</dbReference>
<dbReference type="SUPFAM" id="SSF51735">
    <property type="entry name" value="NAD(P)-binding Rossmann-fold domains"/>
    <property type="match status" value="1"/>
</dbReference>
<feature type="domain" description="RmlD-like substrate binding" evidence="3">
    <location>
        <begin position="1"/>
        <end position="274"/>
    </location>
</feature>
<dbReference type="InterPro" id="IPR005913">
    <property type="entry name" value="dTDP_dehydrorham_reduct"/>
</dbReference>
<evidence type="ECO:0000313" key="5">
    <source>
        <dbReference type="Proteomes" id="UP001078443"/>
    </source>
</evidence>
<dbReference type="InterPro" id="IPR036291">
    <property type="entry name" value="NAD(P)-bd_dom_sf"/>
</dbReference>
<dbReference type="RefSeq" id="WP_268040981.1">
    <property type="nucleotide sequence ID" value="NZ_JAPQER010000003.1"/>
</dbReference>
<evidence type="ECO:0000256" key="2">
    <source>
        <dbReference type="RuleBase" id="RU364082"/>
    </source>
</evidence>
<sequence length="277" mass="31563">MNILITGGDKPLGKALYKYLNNSHKIFLMTKETLDISNKNSTLKVISKLNPDIVIHCDGLNDIELCEQNENLAYNLNTIGCLNTAYSCCCLDIPIVYISTNYVHDGKKNSPYYETDDCNPINVFGKTNLAAEKLIQTLYSKFFIIRTGWVFGEENDFIEKILDNIYKPIFMCSTEIGSTTYIEDLCMVIEKIISTNLYGTYNCVNPDPVSKSVWVKYILKYANINKEIIEIPSNYISNSAPRPSYCALKTVLLKNCFNIELPSWQDRTKIAVQKFIK</sequence>
<protein>
    <recommendedName>
        <fullName evidence="2">dTDP-4-dehydrorhamnose reductase</fullName>
        <ecNumber evidence="2">1.1.1.133</ecNumber>
    </recommendedName>
</protein>